<keyword evidence="6 7" id="KW-0472">Membrane</keyword>
<evidence type="ECO:0000256" key="5">
    <source>
        <dbReference type="ARBA" id="ARBA00022989"/>
    </source>
</evidence>
<feature type="transmembrane region" description="Helical" evidence="7">
    <location>
        <begin position="24"/>
        <end position="51"/>
    </location>
</feature>
<evidence type="ECO:0000256" key="6">
    <source>
        <dbReference type="ARBA" id="ARBA00023136"/>
    </source>
</evidence>
<comment type="caution">
    <text evidence="9">The sequence shown here is derived from an EMBL/GenBank/DDBJ whole genome shotgun (WGS) entry which is preliminary data.</text>
</comment>
<gene>
    <name evidence="9" type="ORF">AB2L28_15490</name>
</gene>
<dbReference type="Pfam" id="PF00528">
    <property type="entry name" value="BPD_transp_1"/>
    <property type="match status" value="1"/>
</dbReference>
<feature type="transmembrane region" description="Helical" evidence="7">
    <location>
        <begin position="286"/>
        <end position="308"/>
    </location>
</feature>
<evidence type="ECO:0000256" key="4">
    <source>
        <dbReference type="ARBA" id="ARBA00022692"/>
    </source>
</evidence>
<proteinExistence type="inferred from homology"/>
<reference evidence="9 10" key="1">
    <citation type="submission" date="2024-07" db="EMBL/GenBank/DDBJ databases">
        <authorList>
            <person name="Thanompreechachai J."/>
            <person name="Duangmal K."/>
        </authorList>
    </citation>
    <scope>NUCLEOTIDE SEQUENCE [LARGE SCALE GENOMIC DNA]</scope>
    <source>
        <strain evidence="9 10">TBRC 1896</strain>
    </source>
</reference>
<dbReference type="PANTHER" id="PTHR30193">
    <property type="entry name" value="ABC TRANSPORTER PERMEASE PROTEIN"/>
    <property type="match status" value="1"/>
</dbReference>
<keyword evidence="10" id="KW-1185">Reference proteome</keyword>
<dbReference type="CDD" id="cd06261">
    <property type="entry name" value="TM_PBP2"/>
    <property type="match status" value="1"/>
</dbReference>
<comment type="similarity">
    <text evidence="7">Belongs to the binding-protein-dependent transport system permease family.</text>
</comment>
<evidence type="ECO:0000313" key="9">
    <source>
        <dbReference type="EMBL" id="MEZ0493642.1"/>
    </source>
</evidence>
<dbReference type="InterPro" id="IPR051393">
    <property type="entry name" value="ABC_transporter_permease"/>
</dbReference>
<dbReference type="SUPFAM" id="SSF161098">
    <property type="entry name" value="MetI-like"/>
    <property type="match status" value="1"/>
</dbReference>
<dbReference type="RefSeq" id="WP_370719881.1">
    <property type="nucleotide sequence ID" value="NZ_JBGGTQ010000007.1"/>
</dbReference>
<name>A0ABV4I4L4_9ACTN</name>
<feature type="transmembrane region" description="Helical" evidence="7">
    <location>
        <begin position="230"/>
        <end position="250"/>
    </location>
</feature>
<keyword evidence="3" id="KW-1003">Cell membrane</keyword>
<evidence type="ECO:0000256" key="1">
    <source>
        <dbReference type="ARBA" id="ARBA00004651"/>
    </source>
</evidence>
<feature type="domain" description="ABC transmembrane type-1" evidence="8">
    <location>
        <begin position="91"/>
        <end position="304"/>
    </location>
</feature>
<dbReference type="InterPro" id="IPR000515">
    <property type="entry name" value="MetI-like"/>
</dbReference>
<keyword evidence="5 7" id="KW-1133">Transmembrane helix</keyword>
<accession>A0ABV4I4L4</accession>
<evidence type="ECO:0000256" key="7">
    <source>
        <dbReference type="RuleBase" id="RU363032"/>
    </source>
</evidence>
<dbReference type="Proteomes" id="UP001566476">
    <property type="component" value="Unassembled WGS sequence"/>
</dbReference>
<keyword evidence="2 7" id="KW-0813">Transport</keyword>
<dbReference type="Gene3D" id="1.10.3720.10">
    <property type="entry name" value="MetI-like"/>
    <property type="match status" value="1"/>
</dbReference>
<sequence length="317" mass="34484">MTLLQQPTPAAASRRRRRPPLPRAVAPWAFVAPAAVFFTLFLLLPIAYALWLSFRGYRVSGGGAFGRRVEGFVGLENYTSALTDPEFLAGLGRVLVYGCISIPLVLGFALLFALLLDTPAVRARSFSRTAIFMPYAVPGVIATLLWGFMYLPSTSPVNYIATWLGAGPLDFLSTPFLYFSMANIALWSGVGFNMIVIYTSLRSIPTEIYEAARIDGATERQIALRIKVPLVAPALVLTGLFSVIGTFQLYSEPATLRPFTSTISSTWVPLMKIYQEAFDNDNLGGAAAASVVLAVGTLLLSSVVLRFFQRTTFGGDR</sequence>
<dbReference type="InterPro" id="IPR035906">
    <property type="entry name" value="MetI-like_sf"/>
</dbReference>
<evidence type="ECO:0000256" key="3">
    <source>
        <dbReference type="ARBA" id="ARBA00022475"/>
    </source>
</evidence>
<feature type="transmembrane region" description="Helical" evidence="7">
    <location>
        <begin position="94"/>
        <end position="117"/>
    </location>
</feature>
<evidence type="ECO:0000313" key="10">
    <source>
        <dbReference type="Proteomes" id="UP001566476"/>
    </source>
</evidence>
<keyword evidence="4 7" id="KW-0812">Transmembrane</keyword>
<feature type="transmembrane region" description="Helical" evidence="7">
    <location>
        <begin position="176"/>
        <end position="198"/>
    </location>
</feature>
<dbReference type="PROSITE" id="PS50928">
    <property type="entry name" value="ABC_TM1"/>
    <property type="match status" value="1"/>
</dbReference>
<evidence type="ECO:0000256" key="2">
    <source>
        <dbReference type="ARBA" id="ARBA00022448"/>
    </source>
</evidence>
<feature type="transmembrane region" description="Helical" evidence="7">
    <location>
        <begin position="129"/>
        <end position="149"/>
    </location>
</feature>
<organism evidence="9 10">
    <name type="scientific">Kineococcus mangrovi</name>
    <dbReference type="NCBI Taxonomy" id="1660183"/>
    <lineage>
        <taxon>Bacteria</taxon>
        <taxon>Bacillati</taxon>
        <taxon>Actinomycetota</taxon>
        <taxon>Actinomycetes</taxon>
        <taxon>Kineosporiales</taxon>
        <taxon>Kineosporiaceae</taxon>
        <taxon>Kineococcus</taxon>
    </lineage>
</organism>
<dbReference type="PANTHER" id="PTHR30193:SF41">
    <property type="entry name" value="DIACETYLCHITOBIOSE UPTAKE SYSTEM PERMEASE PROTEIN NGCF"/>
    <property type="match status" value="1"/>
</dbReference>
<evidence type="ECO:0000259" key="8">
    <source>
        <dbReference type="PROSITE" id="PS50928"/>
    </source>
</evidence>
<dbReference type="EMBL" id="JBGGTQ010000007">
    <property type="protein sequence ID" value="MEZ0493642.1"/>
    <property type="molecule type" value="Genomic_DNA"/>
</dbReference>
<protein>
    <submittedName>
        <fullName evidence="9">Carbohydrate ABC transporter permease</fullName>
    </submittedName>
</protein>
<comment type="subcellular location">
    <subcellularLocation>
        <location evidence="1 7">Cell membrane</location>
        <topology evidence="1 7">Multi-pass membrane protein</topology>
    </subcellularLocation>
</comment>